<protein>
    <submittedName>
        <fullName evidence="1">Receptor-like protein 6</fullName>
    </submittedName>
</protein>
<proteinExistence type="predicted"/>
<evidence type="ECO:0000313" key="1">
    <source>
        <dbReference type="EMBL" id="KAI8015599.1"/>
    </source>
</evidence>
<sequence>MRIISITWLFLITILTILCIRTIPVYSICLEDKKSLLLQLKNSLKFNPAISVRLVNWTPSNGCCGWKGVTCDQAGHVLVLDLNSESIFGGVDESSSLFRLQFLECLNLANSSFIFTQIPSSFCSIISLKYLNLSNAGFFGQIPIELSLMTRLVTLDLSTLYFPGIRSLQLQNPKLSTLLQNFTGLTELRLDGVNISAKGSEWCQAISSSLPNLSFEPVQL</sequence>
<evidence type="ECO:0000313" key="2">
    <source>
        <dbReference type="Proteomes" id="UP001060215"/>
    </source>
</evidence>
<dbReference type="Proteomes" id="UP001060215">
    <property type="component" value="Chromosome 4"/>
</dbReference>
<comment type="caution">
    <text evidence="1">The sequence shown here is derived from an EMBL/GenBank/DDBJ whole genome shotgun (WGS) entry which is preliminary data.</text>
</comment>
<organism evidence="1 2">
    <name type="scientific">Camellia lanceoleosa</name>
    <dbReference type="NCBI Taxonomy" id="1840588"/>
    <lineage>
        <taxon>Eukaryota</taxon>
        <taxon>Viridiplantae</taxon>
        <taxon>Streptophyta</taxon>
        <taxon>Embryophyta</taxon>
        <taxon>Tracheophyta</taxon>
        <taxon>Spermatophyta</taxon>
        <taxon>Magnoliopsida</taxon>
        <taxon>eudicotyledons</taxon>
        <taxon>Gunneridae</taxon>
        <taxon>Pentapetalae</taxon>
        <taxon>asterids</taxon>
        <taxon>Ericales</taxon>
        <taxon>Theaceae</taxon>
        <taxon>Camellia</taxon>
    </lineage>
</organism>
<accession>A0ACC0HQ31</accession>
<reference evidence="1 2" key="1">
    <citation type="journal article" date="2022" name="Plant J.">
        <title>Chromosome-level genome of Camellia lanceoleosa provides a valuable resource for understanding genome evolution and self-incompatibility.</title>
        <authorList>
            <person name="Gong W."/>
            <person name="Xiao S."/>
            <person name="Wang L."/>
            <person name="Liao Z."/>
            <person name="Chang Y."/>
            <person name="Mo W."/>
            <person name="Hu G."/>
            <person name="Li W."/>
            <person name="Zhao G."/>
            <person name="Zhu H."/>
            <person name="Hu X."/>
            <person name="Ji K."/>
            <person name="Xiang X."/>
            <person name="Song Q."/>
            <person name="Yuan D."/>
            <person name="Jin S."/>
            <person name="Zhang L."/>
        </authorList>
    </citation>
    <scope>NUCLEOTIDE SEQUENCE [LARGE SCALE GENOMIC DNA]</scope>
    <source>
        <strain evidence="1">SQ_2022a</strain>
    </source>
</reference>
<keyword evidence="2" id="KW-1185">Reference proteome</keyword>
<gene>
    <name evidence="1" type="ORF">LOK49_LG05G00204</name>
</gene>
<name>A0ACC0HQ31_9ERIC</name>
<dbReference type="EMBL" id="CM045761">
    <property type="protein sequence ID" value="KAI8015599.1"/>
    <property type="molecule type" value="Genomic_DNA"/>
</dbReference>